<dbReference type="PRINTS" id="PR00700">
    <property type="entry name" value="PRTYPHPHTASE"/>
</dbReference>
<feature type="domain" description="Tyrosine-protein phosphatase" evidence="5">
    <location>
        <begin position="47"/>
        <end position="292"/>
    </location>
</feature>
<evidence type="ECO:0000256" key="2">
    <source>
        <dbReference type="ARBA" id="ARBA00013064"/>
    </source>
</evidence>
<dbReference type="Gene3D" id="3.90.190.10">
    <property type="entry name" value="Protein tyrosine phosphatase superfamily"/>
    <property type="match status" value="1"/>
</dbReference>
<dbReference type="GO" id="GO:0004725">
    <property type="term" value="F:protein tyrosine phosphatase activity"/>
    <property type="evidence" value="ECO:0007669"/>
    <property type="project" value="UniProtKB-EC"/>
</dbReference>
<dbReference type="InterPro" id="IPR000242">
    <property type="entry name" value="PTP_cat"/>
</dbReference>
<evidence type="ECO:0000256" key="3">
    <source>
        <dbReference type="ARBA" id="ARBA00022801"/>
    </source>
</evidence>
<dbReference type="SMART" id="SM00194">
    <property type="entry name" value="PTPc"/>
    <property type="match status" value="1"/>
</dbReference>
<dbReference type="PROSITE" id="PS50056">
    <property type="entry name" value="TYR_PHOSPHATASE_2"/>
    <property type="match status" value="1"/>
</dbReference>
<dbReference type="PANTHER" id="PTHR19134">
    <property type="entry name" value="RECEPTOR-TYPE TYROSINE-PROTEIN PHOSPHATASE"/>
    <property type="match status" value="1"/>
</dbReference>
<evidence type="ECO:0000256" key="4">
    <source>
        <dbReference type="ARBA" id="ARBA00022912"/>
    </source>
</evidence>
<keyword evidence="3" id="KW-0378">Hydrolase</keyword>
<dbReference type="PANTHER" id="PTHR19134:SF562">
    <property type="entry name" value="PROTEIN-TYROSINE-PHOSPHATASE"/>
    <property type="match status" value="1"/>
</dbReference>
<dbReference type="Pfam" id="PF00102">
    <property type="entry name" value="Y_phosphatase"/>
    <property type="match status" value="1"/>
</dbReference>
<evidence type="ECO:0000259" key="5">
    <source>
        <dbReference type="PROSITE" id="PS50055"/>
    </source>
</evidence>
<accession>A0A1D5API2</accession>
<keyword evidence="4" id="KW-0904">Protein phosphatase</keyword>
<protein>
    <recommendedName>
        <fullName evidence="2">protein-tyrosine-phosphatase</fullName>
        <ecNumber evidence="2">3.1.3.48</ecNumber>
    </recommendedName>
</protein>
<proteinExistence type="inferred from homology"/>
<organism evidence="7">
    <name type="scientific">Microplitis mediator bracovirus</name>
    <dbReference type="NCBI Taxonomy" id="1836595"/>
    <lineage>
        <taxon>Viruses</taxon>
        <taxon>Viruses incertae sedis</taxon>
        <taxon>Polydnaviriformidae</taxon>
        <taxon>Bracoviriform</taxon>
    </lineage>
</organism>
<dbReference type="InterPro" id="IPR000387">
    <property type="entry name" value="Tyr_Pase_dom"/>
</dbReference>
<dbReference type="EC" id="3.1.3.48" evidence="2"/>
<evidence type="ECO:0000259" key="6">
    <source>
        <dbReference type="PROSITE" id="PS50056"/>
    </source>
</evidence>
<dbReference type="SUPFAM" id="SSF52799">
    <property type="entry name" value="(Phosphotyrosine protein) phosphatases II"/>
    <property type="match status" value="1"/>
</dbReference>
<name>A0A1D5API2_9VIRU</name>
<gene>
    <name evidence="7" type="ORF">A6F54_55</name>
</gene>
<dbReference type="InterPro" id="IPR029021">
    <property type="entry name" value="Prot-tyrosine_phosphatase-like"/>
</dbReference>
<dbReference type="PROSITE" id="PS50055">
    <property type="entry name" value="TYR_PHOSPHATASE_PTP"/>
    <property type="match status" value="1"/>
</dbReference>
<dbReference type="InterPro" id="IPR003595">
    <property type="entry name" value="Tyr_Pase_cat"/>
</dbReference>
<dbReference type="InterPro" id="IPR050348">
    <property type="entry name" value="Protein-Tyr_Phosphatase"/>
</dbReference>
<reference evidence="7" key="1">
    <citation type="journal article" date="2016" name="PLoS ONE">
        <title>Analysis of Genetic Variation across the Encapsidated Genome of Microplitis demolitor Bracovirus in Parasitoid Wasps.</title>
        <authorList>
            <person name="Burke G.R."/>
        </authorList>
    </citation>
    <scope>NUCLEOTIDE SEQUENCE</scope>
    <source>
        <strain evidence="7">UGA</strain>
    </source>
</reference>
<dbReference type="EMBL" id="KX223732">
    <property type="protein sequence ID" value="AOH69128.1"/>
    <property type="molecule type" value="Genomic_DNA"/>
</dbReference>
<feature type="domain" description="Tyrosine specific protein phosphatases" evidence="6">
    <location>
        <begin position="204"/>
        <end position="283"/>
    </location>
</feature>
<sequence length="299" mass="34985">MVVKCFETFRAIDFWNRRNQLNFPGIVRLEHHQVILKLFNGTCENYEKPENLRKNRYNIPCWDHNRVILKSGGGSASDYIHANYVDGFEDNKKFICTQGPMEETCNDFWKAVWQNNCYIIVMLTPTKGTKGEELCYQYWSLNKDSKTTTEDFVIETVNTSVQPTYTLTTLHITDKTSNDLRKISHYQYTEWPVDETPTNHVDFIKFIKIINTNKQKSASNNQQQLLSPIVVHCSDGVKKTGIFCAVDISLNQLVRMKTVSLANTAERIRQQRHSTISTPDDYLYYNQVIMFYCIFYIKF</sequence>
<evidence type="ECO:0000313" key="7">
    <source>
        <dbReference type="EMBL" id="AOH69128.1"/>
    </source>
</evidence>
<comment type="similarity">
    <text evidence="1">Belongs to the protein-tyrosine phosphatase family.</text>
</comment>
<dbReference type="SMART" id="SM00404">
    <property type="entry name" value="PTPc_motif"/>
    <property type="match status" value="1"/>
</dbReference>
<evidence type="ECO:0000256" key="1">
    <source>
        <dbReference type="ARBA" id="ARBA00009580"/>
    </source>
</evidence>